<reference evidence="3" key="1">
    <citation type="submission" date="2023-08" db="EMBL/GenBank/DDBJ databases">
        <title>A de novo genome assembly of Solanum verrucosum Schlechtendal, a Mexican diploid species geographically isolated from the other diploid A-genome species in potato relatives.</title>
        <authorList>
            <person name="Hosaka K."/>
        </authorList>
    </citation>
    <scope>NUCLEOTIDE SEQUENCE</scope>
    <source>
        <tissue evidence="3">Young leaves</tissue>
    </source>
</reference>
<dbReference type="EMBL" id="CP133612">
    <property type="protein sequence ID" value="WMV07150.1"/>
    <property type="molecule type" value="Genomic_DNA"/>
</dbReference>
<dbReference type="Proteomes" id="UP001234989">
    <property type="component" value="Chromosome 1"/>
</dbReference>
<proteinExistence type="predicted"/>
<gene>
    <name evidence="3" type="ORF">MTR67_000535</name>
</gene>
<keyword evidence="4" id="KW-1185">Reference proteome</keyword>
<dbReference type="AlphaFoldDB" id="A0AAF0TBL7"/>
<keyword evidence="2" id="KW-1133">Transmembrane helix</keyword>
<protein>
    <submittedName>
        <fullName evidence="3">Uncharacterized protein</fullName>
    </submittedName>
</protein>
<accession>A0AAF0TBL7</accession>
<keyword evidence="2" id="KW-0472">Membrane</keyword>
<sequence>MSLSLHIYLVWCGYILFNYSLWHAKGSEMQLWKLSTYSDSNEMHTILRHVRHEMNPEGKPQEQEWRKSERGKDSKVFASSGNLREDDIHLLSTSQCK</sequence>
<evidence type="ECO:0000313" key="3">
    <source>
        <dbReference type="EMBL" id="WMV07150.1"/>
    </source>
</evidence>
<keyword evidence="2" id="KW-0812">Transmembrane</keyword>
<feature type="transmembrane region" description="Helical" evidence="2">
    <location>
        <begin position="6"/>
        <end position="24"/>
    </location>
</feature>
<organism evidence="3 4">
    <name type="scientific">Solanum verrucosum</name>
    <dbReference type="NCBI Taxonomy" id="315347"/>
    <lineage>
        <taxon>Eukaryota</taxon>
        <taxon>Viridiplantae</taxon>
        <taxon>Streptophyta</taxon>
        <taxon>Embryophyta</taxon>
        <taxon>Tracheophyta</taxon>
        <taxon>Spermatophyta</taxon>
        <taxon>Magnoliopsida</taxon>
        <taxon>eudicotyledons</taxon>
        <taxon>Gunneridae</taxon>
        <taxon>Pentapetalae</taxon>
        <taxon>asterids</taxon>
        <taxon>lamiids</taxon>
        <taxon>Solanales</taxon>
        <taxon>Solanaceae</taxon>
        <taxon>Solanoideae</taxon>
        <taxon>Solaneae</taxon>
        <taxon>Solanum</taxon>
    </lineage>
</organism>
<evidence type="ECO:0000256" key="2">
    <source>
        <dbReference type="SAM" id="Phobius"/>
    </source>
</evidence>
<evidence type="ECO:0000256" key="1">
    <source>
        <dbReference type="SAM" id="MobiDB-lite"/>
    </source>
</evidence>
<feature type="region of interest" description="Disordered" evidence="1">
    <location>
        <begin position="51"/>
        <end position="72"/>
    </location>
</feature>
<evidence type="ECO:0000313" key="4">
    <source>
        <dbReference type="Proteomes" id="UP001234989"/>
    </source>
</evidence>
<feature type="compositionally biased region" description="Basic and acidic residues" evidence="1">
    <location>
        <begin position="52"/>
        <end position="72"/>
    </location>
</feature>
<name>A0AAF0TBL7_SOLVR</name>